<proteinExistence type="predicted"/>
<comment type="cofactor">
    <cofactor evidence="1">
        <name>Mg(2+)</name>
        <dbReference type="ChEBI" id="CHEBI:18420"/>
    </cofactor>
</comment>
<dbReference type="AlphaFoldDB" id="A0A1J5RN87"/>
<dbReference type="InterPro" id="IPR000086">
    <property type="entry name" value="NUDIX_hydrolase_dom"/>
</dbReference>
<comment type="caution">
    <text evidence="4">The sequence shown here is derived from an EMBL/GenBank/DDBJ whole genome shotgun (WGS) entry which is preliminary data.</text>
</comment>
<accession>A0A1J5RN87</accession>
<dbReference type="InterPro" id="IPR015797">
    <property type="entry name" value="NUDIX_hydrolase-like_dom_sf"/>
</dbReference>
<dbReference type="PANTHER" id="PTHR11839:SF18">
    <property type="entry name" value="NUDIX HYDROLASE DOMAIN-CONTAINING PROTEIN"/>
    <property type="match status" value="1"/>
</dbReference>
<sequence>MERNLKWTTRESKQLLKDKWIDVRADSCVRPDGVVVEPFYVYGFPDYTCAVAITKDGKIILEKIYRHGLDVIATELPGGCVDKADADAKETIARELLEETGYRFDKIEFLGNTSPNPTTNTNLMHMFLATGGEFDASQELDKDEDVEVILVSMDEFVKLFKENQFIQSMHMTGIFLALQKLGKITVQ</sequence>
<evidence type="ECO:0000256" key="2">
    <source>
        <dbReference type="ARBA" id="ARBA00022801"/>
    </source>
</evidence>
<evidence type="ECO:0000259" key="3">
    <source>
        <dbReference type="PROSITE" id="PS51462"/>
    </source>
</evidence>
<dbReference type="EC" id="3.6.1.13" evidence="4"/>
<dbReference type="CDD" id="cd03424">
    <property type="entry name" value="NUDIX_ADPRase_Nudt5_UGPPase_Nudt14"/>
    <property type="match status" value="1"/>
</dbReference>
<dbReference type="SUPFAM" id="SSF55811">
    <property type="entry name" value="Nudix"/>
    <property type="match status" value="1"/>
</dbReference>
<dbReference type="PANTHER" id="PTHR11839">
    <property type="entry name" value="UDP/ADP-SUGAR PYROPHOSPHATASE"/>
    <property type="match status" value="1"/>
</dbReference>
<name>A0A1J5RN87_9ZZZZ</name>
<evidence type="ECO:0000313" key="4">
    <source>
        <dbReference type="EMBL" id="OIQ97510.1"/>
    </source>
</evidence>
<dbReference type="GO" id="GO:0047631">
    <property type="term" value="F:ADP-ribose diphosphatase activity"/>
    <property type="evidence" value="ECO:0007669"/>
    <property type="project" value="UniProtKB-EC"/>
</dbReference>
<organism evidence="4">
    <name type="scientific">mine drainage metagenome</name>
    <dbReference type="NCBI Taxonomy" id="410659"/>
    <lineage>
        <taxon>unclassified sequences</taxon>
        <taxon>metagenomes</taxon>
        <taxon>ecological metagenomes</taxon>
    </lineage>
</organism>
<protein>
    <submittedName>
        <fullName evidence="4">ADP-ribose pyrophosphatase</fullName>
        <ecNumber evidence="4">3.6.1.13</ecNumber>
    </submittedName>
</protein>
<reference evidence="4" key="1">
    <citation type="submission" date="2016-10" db="EMBL/GenBank/DDBJ databases">
        <title>Sequence of Gallionella enrichment culture.</title>
        <authorList>
            <person name="Poehlein A."/>
            <person name="Muehling M."/>
            <person name="Daniel R."/>
        </authorList>
    </citation>
    <scope>NUCLEOTIDE SEQUENCE</scope>
</reference>
<dbReference type="Pfam" id="PF00293">
    <property type="entry name" value="NUDIX"/>
    <property type="match status" value="1"/>
</dbReference>
<dbReference type="Gene3D" id="3.90.79.10">
    <property type="entry name" value="Nucleoside Triphosphate Pyrophosphohydrolase"/>
    <property type="match status" value="1"/>
</dbReference>
<feature type="domain" description="Nudix hydrolase" evidence="3">
    <location>
        <begin position="42"/>
        <end position="173"/>
    </location>
</feature>
<gene>
    <name evidence="4" type="primary">nudF_9</name>
    <name evidence="4" type="ORF">GALL_205200</name>
</gene>
<dbReference type="GO" id="GO:0006753">
    <property type="term" value="P:nucleoside phosphate metabolic process"/>
    <property type="evidence" value="ECO:0007669"/>
    <property type="project" value="TreeGrafter"/>
</dbReference>
<dbReference type="PROSITE" id="PS51462">
    <property type="entry name" value="NUDIX"/>
    <property type="match status" value="1"/>
</dbReference>
<dbReference type="GO" id="GO:0019693">
    <property type="term" value="P:ribose phosphate metabolic process"/>
    <property type="evidence" value="ECO:0007669"/>
    <property type="project" value="TreeGrafter"/>
</dbReference>
<keyword evidence="2 4" id="KW-0378">Hydrolase</keyword>
<evidence type="ECO:0000256" key="1">
    <source>
        <dbReference type="ARBA" id="ARBA00001946"/>
    </source>
</evidence>
<dbReference type="EMBL" id="MLJW01000132">
    <property type="protein sequence ID" value="OIQ97510.1"/>
    <property type="molecule type" value="Genomic_DNA"/>
</dbReference>